<sequence>MAKFQKWGMMHTHDMRHAEGMRCPYCEDRSEKGWDLCNPGVFNYVVGYDILYDDRNVVIFECPRCSGRSWFHWRAEEQKFPQHAQTS</sequence>
<reference evidence="1 2" key="1">
    <citation type="journal article" date="2016" name="Nat. Commun.">
        <title>Thousands of microbial genomes shed light on interconnected biogeochemical processes in an aquifer system.</title>
        <authorList>
            <person name="Anantharaman K."/>
            <person name="Brown C.T."/>
            <person name="Hug L.A."/>
            <person name="Sharon I."/>
            <person name="Castelle C.J."/>
            <person name="Probst A.J."/>
            <person name="Thomas B.C."/>
            <person name="Singh A."/>
            <person name="Wilkins M.J."/>
            <person name="Karaoz U."/>
            <person name="Brodie E.L."/>
            <person name="Williams K.H."/>
            <person name="Hubbard S.S."/>
            <person name="Banfield J.F."/>
        </authorList>
    </citation>
    <scope>NUCLEOTIDE SEQUENCE [LARGE SCALE GENOMIC DNA]</scope>
</reference>
<accession>A0A1G2JPJ0</accession>
<dbReference type="Proteomes" id="UP000178935">
    <property type="component" value="Unassembled WGS sequence"/>
</dbReference>
<protein>
    <submittedName>
        <fullName evidence="1">Uncharacterized protein</fullName>
    </submittedName>
</protein>
<evidence type="ECO:0000313" key="1">
    <source>
        <dbReference type="EMBL" id="OGZ88178.1"/>
    </source>
</evidence>
<dbReference type="EMBL" id="MHPU01000029">
    <property type="protein sequence ID" value="OGZ88178.1"/>
    <property type="molecule type" value="Genomic_DNA"/>
</dbReference>
<dbReference type="AlphaFoldDB" id="A0A1G2JPJ0"/>
<gene>
    <name evidence="1" type="ORF">A2561_05235</name>
</gene>
<comment type="caution">
    <text evidence="1">The sequence shown here is derived from an EMBL/GenBank/DDBJ whole genome shotgun (WGS) entry which is preliminary data.</text>
</comment>
<evidence type="ECO:0000313" key="2">
    <source>
        <dbReference type="Proteomes" id="UP000178935"/>
    </source>
</evidence>
<name>A0A1G2JPJ0_9BACT</name>
<proteinExistence type="predicted"/>
<organism evidence="1 2">
    <name type="scientific">Candidatus Staskawiczbacteria bacterium RIFOXYD1_FULL_32_13</name>
    <dbReference type="NCBI Taxonomy" id="1802234"/>
    <lineage>
        <taxon>Bacteria</taxon>
        <taxon>Candidatus Staskawicziibacteriota</taxon>
    </lineage>
</organism>